<feature type="coiled-coil region" evidence="1">
    <location>
        <begin position="177"/>
        <end position="211"/>
    </location>
</feature>
<evidence type="ECO:0000256" key="1">
    <source>
        <dbReference type="SAM" id="Coils"/>
    </source>
</evidence>
<dbReference type="PANTHER" id="PTHR33538">
    <property type="entry name" value="PROTEIN GAMETE EXPRESSED 1"/>
    <property type="match status" value="1"/>
</dbReference>
<keyword evidence="2" id="KW-1133">Transmembrane helix</keyword>
<proteinExistence type="predicted"/>
<keyword evidence="2" id="KW-0812">Transmembrane</keyword>
<gene>
    <name evidence="4" type="ORF">RJ639_037564</name>
</gene>
<feature type="chain" id="PRO_5041707084" description="Protein GAMETE EXPRESSED 1" evidence="3">
    <location>
        <begin position="31"/>
        <end position="609"/>
    </location>
</feature>
<keyword evidence="2" id="KW-0472">Membrane</keyword>
<dbReference type="EMBL" id="JAVXUP010000424">
    <property type="protein sequence ID" value="KAK3028230.1"/>
    <property type="molecule type" value="Genomic_DNA"/>
</dbReference>
<evidence type="ECO:0000256" key="2">
    <source>
        <dbReference type="SAM" id="Phobius"/>
    </source>
</evidence>
<evidence type="ECO:0000256" key="3">
    <source>
        <dbReference type="SAM" id="SignalP"/>
    </source>
</evidence>
<evidence type="ECO:0000313" key="4">
    <source>
        <dbReference type="EMBL" id="KAK3028230.1"/>
    </source>
</evidence>
<accession>A0AA89B582</accession>
<sequence>LTVIRTKADMSHRNLHSFVLLCCVIMLSQSFQSWGWFFSSKETLNSNDNPSDTQWISSNTVAEFSMEPLKNHKGRQLVENAERRIASSNSCWQNGFQKLFAACSEVLADKEKQSRLAWYLTDCFQQDSGRPPLPHCDAKSPMVDCRKKMDDDAHKIFLEFYLETNSICHYLQSDAFKRQTERLVNDLKRTAERTEEKLENIEERADHLLQSSNQIHDSLGSIYLQTEQVAQTSKDVEDSVAAVLKHSEAISGQSIEIAASQSELREGQLKMKETLEEGMTKLHDSYSDLSGEITNLRNEAVEIEKEIGEFRDAMASRMKTLQTKADDIGNLAEVSMDKQKQLLIGQSAALEGLQSLTTFQSQALEESRSTLQQLVEFGQGQQEKLFQRQEQLEQAHDHLLENSRTILEAQEVFESKQASMFLAIDKLFNLQNAILLESRLIKAFFVYSISIFILYMFTSTRQTYNVRPRLYIGLCVTFLIELSVLRYATTDIEQAAWIISLVRSLCVLLVSLQLLYAIFTYRDYEMLNHHMLLALIEKVNGMEKKRELAWDTDSDSEVNWSSWVETELPEDVDKLQDPDFMMTEEVGENSLATTSICRQYNLRNRSHRA</sequence>
<feature type="transmembrane region" description="Helical" evidence="2">
    <location>
        <begin position="440"/>
        <end position="458"/>
    </location>
</feature>
<dbReference type="Gene3D" id="1.10.287.950">
    <property type="entry name" value="Methyl-accepting chemotaxis protein"/>
    <property type="match status" value="1"/>
</dbReference>
<name>A0AA89B582_9ASTE</name>
<feature type="signal peptide" evidence="3">
    <location>
        <begin position="1"/>
        <end position="30"/>
    </location>
</feature>
<dbReference type="AlphaFoldDB" id="A0AA89B582"/>
<feature type="transmembrane region" description="Helical" evidence="2">
    <location>
        <begin position="495"/>
        <end position="519"/>
    </location>
</feature>
<dbReference type="PANTHER" id="PTHR33538:SF2">
    <property type="entry name" value="PROTEIN GAMETE EXPRESSED 1"/>
    <property type="match status" value="1"/>
</dbReference>
<dbReference type="InterPro" id="IPR040346">
    <property type="entry name" value="GEX1/Brambleberry"/>
</dbReference>
<dbReference type="Proteomes" id="UP001188597">
    <property type="component" value="Unassembled WGS sequence"/>
</dbReference>
<keyword evidence="3" id="KW-0732">Signal</keyword>
<reference evidence="4" key="1">
    <citation type="submission" date="2022-12" db="EMBL/GenBank/DDBJ databases">
        <title>Draft genome assemblies for two species of Escallonia (Escalloniales).</title>
        <authorList>
            <person name="Chanderbali A."/>
            <person name="Dervinis C."/>
            <person name="Anghel I."/>
            <person name="Soltis D."/>
            <person name="Soltis P."/>
            <person name="Zapata F."/>
        </authorList>
    </citation>
    <scope>NUCLEOTIDE SEQUENCE</scope>
    <source>
        <strain evidence="4">UCBG64.0493</strain>
        <tissue evidence="4">Leaf</tissue>
    </source>
</reference>
<protein>
    <recommendedName>
        <fullName evidence="6">Protein GAMETE EXPRESSED 1</fullName>
    </recommendedName>
</protein>
<keyword evidence="1" id="KW-0175">Coiled coil</keyword>
<organism evidence="4 5">
    <name type="scientific">Escallonia herrerae</name>
    <dbReference type="NCBI Taxonomy" id="1293975"/>
    <lineage>
        <taxon>Eukaryota</taxon>
        <taxon>Viridiplantae</taxon>
        <taxon>Streptophyta</taxon>
        <taxon>Embryophyta</taxon>
        <taxon>Tracheophyta</taxon>
        <taxon>Spermatophyta</taxon>
        <taxon>Magnoliopsida</taxon>
        <taxon>eudicotyledons</taxon>
        <taxon>Gunneridae</taxon>
        <taxon>Pentapetalae</taxon>
        <taxon>asterids</taxon>
        <taxon>campanulids</taxon>
        <taxon>Escalloniales</taxon>
        <taxon>Escalloniaceae</taxon>
        <taxon>Escallonia</taxon>
    </lineage>
</organism>
<feature type="coiled-coil region" evidence="1">
    <location>
        <begin position="286"/>
        <end position="313"/>
    </location>
</feature>
<evidence type="ECO:0000313" key="5">
    <source>
        <dbReference type="Proteomes" id="UP001188597"/>
    </source>
</evidence>
<keyword evidence="5" id="KW-1185">Reference proteome</keyword>
<feature type="non-terminal residue" evidence="4">
    <location>
        <position position="1"/>
    </location>
</feature>
<evidence type="ECO:0008006" key="6">
    <source>
        <dbReference type="Google" id="ProtNLM"/>
    </source>
</evidence>
<comment type="caution">
    <text evidence="4">The sequence shown here is derived from an EMBL/GenBank/DDBJ whole genome shotgun (WGS) entry which is preliminary data.</text>
</comment>
<feature type="transmembrane region" description="Helical" evidence="2">
    <location>
        <begin position="470"/>
        <end position="489"/>
    </location>
</feature>